<dbReference type="Pfam" id="PF02517">
    <property type="entry name" value="Rce1-like"/>
    <property type="match status" value="1"/>
</dbReference>
<keyword evidence="2" id="KW-1133">Transmembrane helix</keyword>
<protein>
    <submittedName>
        <fullName evidence="4">Type II CAAX endopeptidase family protein</fullName>
    </submittedName>
</protein>
<feature type="transmembrane region" description="Helical" evidence="2">
    <location>
        <begin position="96"/>
        <end position="117"/>
    </location>
</feature>
<evidence type="ECO:0000313" key="4">
    <source>
        <dbReference type="EMBL" id="GAA3383007.1"/>
    </source>
</evidence>
<accession>A0ABP6SQL4</accession>
<dbReference type="Proteomes" id="UP001501676">
    <property type="component" value="Unassembled WGS sequence"/>
</dbReference>
<feature type="transmembrane region" description="Helical" evidence="2">
    <location>
        <begin position="169"/>
        <end position="187"/>
    </location>
</feature>
<keyword evidence="2" id="KW-0472">Membrane</keyword>
<dbReference type="InterPro" id="IPR003675">
    <property type="entry name" value="Rce1/LyrA-like_dom"/>
</dbReference>
<name>A0ABP6SQL4_9ACTN</name>
<feature type="transmembrane region" description="Helical" evidence="2">
    <location>
        <begin position="12"/>
        <end position="33"/>
    </location>
</feature>
<feature type="region of interest" description="Disordered" evidence="1">
    <location>
        <begin position="286"/>
        <end position="305"/>
    </location>
</feature>
<organism evidence="4 5">
    <name type="scientific">Cryptosporangium minutisporangium</name>
    <dbReference type="NCBI Taxonomy" id="113569"/>
    <lineage>
        <taxon>Bacteria</taxon>
        <taxon>Bacillati</taxon>
        <taxon>Actinomycetota</taxon>
        <taxon>Actinomycetes</taxon>
        <taxon>Cryptosporangiales</taxon>
        <taxon>Cryptosporangiaceae</taxon>
        <taxon>Cryptosporangium</taxon>
    </lineage>
</organism>
<feature type="transmembrane region" description="Helical" evidence="2">
    <location>
        <begin position="199"/>
        <end position="220"/>
    </location>
</feature>
<proteinExistence type="predicted"/>
<dbReference type="InterPro" id="IPR042150">
    <property type="entry name" value="MmRce1-like"/>
</dbReference>
<feature type="transmembrane region" description="Helical" evidence="2">
    <location>
        <begin position="227"/>
        <end position="247"/>
    </location>
</feature>
<dbReference type="RefSeq" id="WP_345726487.1">
    <property type="nucleotide sequence ID" value="NZ_BAAAYN010000004.1"/>
</dbReference>
<feature type="domain" description="CAAX prenyl protease 2/Lysostaphin resistance protein A-like" evidence="3">
    <location>
        <begin position="135"/>
        <end position="239"/>
    </location>
</feature>
<evidence type="ECO:0000259" key="3">
    <source>
        <dbReference type="Pfam" id="PF02517"/>
    </source>
</evidence>
<sequence>MESVRGLVRRFPVLTFFTLAFGLSWIAWTPYVLGNTGLGWEPEFQLPTGLAGQLVGMLPGAYLGPLSAAFIVTALTEGRAGLRQWAKRLLRWRVGWFWYVTILIAVPATILLVTLTLPGAVDGLAAPSLQVLALFLPLLVLQFVTTAAAEEPGWRDFALPRLQDRFGPVIGTTILGVLWGCWHLPLFCTEWGGWPDVSWIEPVLFVASCVPLSLVMTWLFNRTGQSLPIVMVFHAAINTTYSILWPTVFTKLNEFRDTLAVNLIAALAASVVLIIVTRGRLGLRAEREPADAEPPTRPLDNAFVA</sequence>
<evidence type="ECO:0000256" key="1">
    <source>
        <dbReference type="SAM" id="MobiDB-lite"/>
    </source>
</evidence>
<keyword evidence="5" id="KW-1185">Reference proteome</keyword>
<reference evidence="5" key="1">
    <citation type="journal article" date="2019" name="Int. J. Syst. Evol. Microbiol.">
        <title>The Global Catalogue of Microorganisms (GCM) 10K type strain sequencing project: providing services to taxonomists for standard genome sequencing and annotation.</title>
        <authorList>
            <consortium name="The Broad Institute Genomics Platform"/>
            <consortium name="The Broad Institute Genome Sequencing Center for Infectious Disease"/>
            <person name="Wu L."/>
            <person name="Ma J."/>
        </authorList>
    </citation>
    <scope>NUCLEOTIDE SEQUENCE [LARGE SCALE GENOMIC DNA]</scope>
    <source>
        <strain evidence="5">JCM 9458</strain>
    </source>
</reference>
<evidence type="ECO:0000313" key="5">
    <source>
        <dbReference type="Proteomes" id="UP001501676"/>
    </source>
</evidence>
<dbReference type="EMBL" id="BAAAYN010000004">
    <property type="protein sequence ID" value="GAA3383007.1"/>
    <property type="molecule type" value="Genomic_DNA"/>
</dbReference>
<gene>
    <name evidence="4" type="ORF">GCM10020369_07210</name>
</gene>
<feature type="transmembrane region" description="Helical" evidence="2">
    <location>
        <begin position="259"/>
        <end position="277"/>
    </location>
</feature>
<feature type="transmembrane region" description="Helical" evidence="2">
    <location>
        <begin position="129"/>
        <end position="149"/>
    </location>
</feature>
<dbReference type="PANTHER" id="PTHR35797">
    <property type="entry name" value="PROTEASE-RELATED"/>
    <property type="match status" value="1"/>
</dbReference>
<feature type="transmembrane region" description="Helical" evidence="2">
    <location>
        <begin position="53"/>
        <end position="75"/>
    </location>
</feature>
<dbReference type="PANTHER" id="PTHR35797:SF1">
    <property type="entry name" value="PROTEASE"/>
    <property type="match status" value="1"/>
</dbReference>
<keyword evidence="2" id="KW-0812">Transmembrane</keyword>
<comment type="caution">
    <text evidence="4">The sequence shown here is derived from an EMBL/GenBank/DDBJ whole genome shotgun (WGS) entry which is preliminary data.</text>
</comment>
<evidence type="ECO:0000256" key="2">
    <source>
        <dbReference type="SAM" id="Phobius"/>
    </source>
</evidence>